<evidence type="ECO:0000256" key="3">
    <source>
        <dbReference type="ARBA" id="ARBA00023274"/>
    </source>
</evidence>
<dbReference type="GO" id="GO:0005840">
    <property type="term" value="C:ribosome"/>
    <property type="evidence" value="ECO:0007669"/>
    <property type="project" value="UniProtKB-KW"/>
</dbReference>
<dbReference type="GO" id="GO:0006412">
    <property type="term" value="P:translation"/>
    <property type="evidence" value="ECO:0007669"/>
    <property type="project" value="InterPro"/>
</dbReference>
<gene>
    <name evidence="6" type="ORF">BT63DRAFT_428010</name>
</gene>
<organism evidence="6 7">
    <name type="scientific">Microthyrium microscopicum</name>
    <dbReference type="NCBI Taxonomy" id="703497"/>
    <lineage>
        <taxon>Eukaryota</taxon>
        <taxon>Fungi</taxon>
        <taxon>Dikarya</taxon>
        <taxon>Ascomycota</taxon>
        <taxon>Pezizomycotina</taxon>
        <taxon>Dothideomycetes</taxon>
        <taxon>Dothideomycetes incertae sedis</taxon>
        <taxon>Microthyriales</taxon>
        <taxon>Microthyriaceae</taxon>
        <taxon>Microthyrium</taxon>
    </lineage>
</organism>
<accession>A0A6A6U5L5</accession>
<dbReference type="AlphaFoldDB" id="A0A6A6U5L5"/>
<evidence type="ECO:0000313" key="6">
    <source>
        <dbReference type="EMBL" id="KAF2666234.1"/>
    </source>
</evidence>
<keyword evidence="7" id="KW-1185">Reference proteome</keyword>
<evidence type="ECO:0000313" key="7">
    <source>
        <dbReference type="Proteomes" id="UP000799302"/>
    </source>
</evidence>
<dbReference type="EMBL" id="MU004239">
    <property type="protein sequence ID" value="KAF2666234.1"/>
    <property type="molecule type" value="Genomic_DNA"/>
</dbReference>
<dbReference type="GO" id="GO:1990904">
    <property type="term" value="C:ribonucleoprotein complex"/>
    <property type="evidence" value="ECO:0007669"/>
    <property type="project" value="UniProtKB-KW"/>
</dbReference>
<keyword evidence="2 6" id="KW-0689">Ribosomal protein</keyword>
<evidence type="ECO:0000256" key="1">
    <source>
        <dbReference type="ARBA" id="ARBA00007926"/>
    </source>
</evidence>
<proteinExistence type="inferred from homology"/>
<dbReference type="PANTHER" id="PTHR10544">
    <property type="entry name" value="60S RIBOSOMAL PROTEIN L28"/>
    <property type="match status" value="1"/>
</dbReference>
<comment type="similarity">
    <text evidence="1">Belongs to the eukaryotic ribosomal protein eL28 family.</text>
</comment>
<protein>
    <submittedName>
        <fullName evidence="6">Ribosomal protein L28e</fullName>
    </submittedName>
</protein>
<dbReference type="InterPro" id="IPR002672">
    <property type="entry name" value="Ribosomal_eL28"/>
</dbReference>
<feature type="region of interest" description="Disordered" evidence="4">
    <location>
        <begin position="62"/>
        <end position="105"/>
    </location>
</feature>
<evidence type="ECO:0000259" key="5">
    <source>
        <dbReference type="Pfam" id="PF01778"/>
    </source>
</evidence>
<feature type="compositionally biased region" description="Basic residues" evidence="4">
    <location>
        <begin position="139"/>
        <end position="148"/>
    </location>
</feature>
<feature type="domain" description="Ribosomal eL28/Mak16" evidence="5">
    <location>
        <begin position="9"/>
        <end position="126"/>
    </location>
</feature>
<feature type="region of interest" description="Disordered" evidence="4">
    <location>
        <begin position="119"/>
        <end position="148"/>
    </location>
</feature>
<dbReference type="OrthoDB" id="338850at2759"/>
<reference evidence="6" key="1">
    <citation type="journal article" date="2020" name="Stud. Mycol.">
        <title>101 Dothideomycetes genomes: a test case for predicting lifestyles and emergence of pathogens.</title>
        <authorList>
            <person name="Haridas S."/>
            <person name="Albert R."/>
            <person name="Binder M."/>
            <person name="Bloem J."/>
            <person name="Labutti K."/>
            <person name="Salamov A."/>
            <person name="Andreopoulos B."/>
            <person name="Baker S."/>
            <person name="Barry K."/>
            <person name="Bills G."/>
            <person name="Bluhm B."/>
            <person name="Cannon C."/>
            <person name="Castanera R."/>
            <person name="Culley D."/>
            <person name="Daum C."/>
            <person name="Ezra D."/>
            <person name="Gonzalez J."/>
            <person name="Henrissat B."/>
            <person name="Kuo A."/>
            <person name="Liang C."/>
            <person name="Lipzen A."/>
            <person name="Lutzoni F."/>
            <person name="Magnuson J."/>
            <person name="Mondo S."/>
            <person name="Nolan M."/>
            <person name="Ohm R."/>
            <person name="Pangilinan J."/>
            <person name="Park H.-J."/>
            <person name="Ramirez L."/>
            <person name="Alfaro M."/>
            <person name="Sun H."/>
            <person name="Tritt A."/>
            <person name="Yoshinaga Y."/>
            <person name="Zwiers L.-H."/>
            <person name="Turgeon B."/>
            <person name="Goodwin S."/>
            <person name="Spatafora J."/>
            <person name="Crous P."/>
            <person name="Grigoriev I."/>
        </authorList>
    </citation>
    <scope>NUCLEOTIDE SEQUENCE</scope>
    <source>
        <strain evidence="6">CBS 115976</strain>
    </source>
</reference>
<keyword evidence="3" id="KW-0687">Ribonucleoprotein</keyword>
<evidence type="ECO:0000256" key="4">
    <source>
        <dbReference type="SAM" id="MobiDB-lite"/>
    </source>
</evidence>
<feature type="compositionally biased region" description="Polar residues" evidence="4">
    <location>
        <begin position="94"/>
        <end position="104"/>
    </location>
</feature>
<sequence length="148" mass="16220">MTDHFSADLLWEVTKGWNSYQVKRRSGGGVNFSRDPLNLLNKQTRKHTGFINDQAIGITPSEKGVTLTTKKGGDKANKPASHRHTSGLKGSGRKSYSTVVSSTAKRGYRADLRQAAVARTSAIQNSQREKKDRPAAKPRGVKAKKAEE</sequence>
<name>A0A6A6U5L5_9PEZI</name>
<dbReference type="InterPro" id="IPR029004">
    <property type="entry name" value="Ribosomal_eL28/Mak16"/>
</dbReference>
<dbReference type="GO" id="GO:0003735">
    <property type="term" value="F:structural constituent of ribosome"/>
    <property type="evidence" value="ECO:0007669"/>
    <property type="project" value="InterPro"/>
</dbReference>
<dbReference type="Gene3D" id="3.30.390.110">
    <property type="match status" value="1"/>
</dbReference>
<evidence type="ECO:0000256" key="2">
    <source>
        <dbReference type="ARBA" id="ARBA00022980"/>
    </source>
</evidence>
<dbReference type="Pfam" id="PF01778">
    <property type="entry name" value="Ribosomal_L28e"/>
    <property type="match status" value="1"/>
</dbReference>
<dbReference type="Proteomes" id="UP000799302">
    <property type="component" value="Unassembled WGS sequence"/>
</dbReference>